<dbReference type="InterPro" id="IPR016913">
    <property type="entry name" value="UCP029215"/>
</dbReference>
<gene>
    <name evidence="2" type="ORF">GCM10011320_31420</name>
</gene>
<evidence type="ECO:0000256" key="1">
    <source>
        <dbReference type="SAM" id="MobiDB-lite"/>
    </source>
</evidence>
<evidence type="ECO:0000313" key="2">
    <source>
        <dbReference type="EMBL" id="GGJ21912.1"/>
    </source>
</evidence>
<name>A0A917KNG1_9PROT</name>
<sequence length="279" mass="30213">MTKHFRTDSASARELRTTMIRDMSTGWRASPVRLAPPRAQREDRGGCAGEGQRFDFVSLESAQVTPEGWIMDSPIVSRSGVFAYTQLDGTVRREYRPPEEVFSAEALRSMRGVPVTDGHRGRVTKDAYTHAIIGTVMSEGRRDGEGVVADVVIHAPNRIGTKRELSLGYAVEMDMTPGLTPDGQHYDAIQRNIRINTSLWSSGAARALRGCGSMAVIRGPSRVPRATCARASTAGSRSASPRATPGGTWSARCATTAWAASARTASTSGRTRSRCRREG</sequence>
<protein>
    <submittedName>
        <fullName evidence="2">Uncharacterized protein</fullName>
    </submittedName>
</protein>
<comment type="caution">
    <text evidence="2">The sequence shown here is derived from an EMBL/GenBank/DDBJ whole genome shotgun (WGS) entry which is preliminary data.</text>
</comment>
<reference evidence="2" key="2">
    <citation type="submission" date="2020-09" db="EMBL/GenBank/DDBJ databases">
        <authorList>
            <person name="Sun Q."/>
            <person name="Zhou Y."/>
        </authorList>
    </citation>
    <scope>NUCLEOTIDE SEQUENCE</scope>
    <source>
        <strain evidence="2">CGMCC 1.3617</strain>
    </source>
</reference>
<evidence type="ECO:0000313" key="3">
    <source>
        <dbReference type="Proteomes" id="UP000661507"/>
    </source>
</evidence>
<accession>A0A917KNG1</accession>
<organism evidence="2 3">
    <name type="scientific">Neoroseomonas lacus</name>
    <dbReference type="NCBI Taxonomy" id="287609"/>
    <lineage>
        <taxon>Bacteria</taxon>
        <taxon>Pseudomonadati</taxon>
        <taxon>Pseudomonadota</taxon>
        <taxon>Alphaproteobacteria</taxon>
        <taxon>Acetobacterales</taxon>
        <taxon>Acetobacteraceae</taxon>
        <taxon>Neoroseomonas</taxon>
    </lineage>
</organism>
<reference evidence="2" key="1">
    <citation type="journal article" date="2014" name="Int. J. Syst. Evol. Microbiol.">
        <title>Complete genome sequence of Corynebacterium casei LMG S-19264T (=DSM 44701T), isolated from a smear-ripened cheese.</title>
        <authorList>
            <consortium name="US DOE Joint Genome Institute (JGI-PGF)"/>
            <person name="Walter F."/>
            <person name="Albersmeier A."/>
            <person name="Kalinowski J."/>
            <person name="Ruckert C."/>
        </authorList>
    </citation>
    <scope>NUCLEOTIDE SEQUENCE</scope>
    <source>
        <strain evidence="2">CGMCC 1.3617</strain>
    </source>
</reference>
<proteinExistence type="predicted"/>
<keyword evidence="3" id="KW-1185">Reference proteome</keyword>
<feature type="region of interest" description="Disordered" evidence="1">
    <location>
        <begin position="230"/>
        <end position="249"/>
    </location>
</feature>
<dbReference type="Pfam" id="PF09979">
    <property type="entry name" value="DUF2213"/>
    <property type="match status" value="1"/>
</dbReference>
<dbReference type="Proteomes" id="UP000661507">
    <property type="component" value="Unassembled WGS sequence"/>
</dbReference>
<dbReference type="EMBL" id="BMKW01000007">
    <property type="protein sequence ID" value="GGJ21912.1"/>
    <property type="molecule type" value="Genomic_DNA"/>
</dbReference>
<dbReference type="AlphaFoldDB" id="A0A917KNG1"/>